<sequence>MYAYEGKLIEVTTRENSFFMQINYAEWLPYMKYVNSSNYLIRQREKVEQYGLGLAYDDGNNDGAEHPIQTSPVVGPISKINGVYYSFKRLPIYGNNIFSYGKDYDKKEGTAKTISFEGKTLNKLIPTNYLYNRSPN</sequence>
<protein>
    <submittedName>
        <fullName evidence="1">Uncharacterized protein</fullName>
    </submittedName>
</protein>
<keyword evidence="2" id="KW-1185">Reference proteome</keyword>
<dbReference type="GeneID" id="10504530"/>
<dbReference type="Proteomes" id="UP000001064">
    <property type="component" value="Unassembled WGS sequence"/>
</dbReference>
<accession>F0ZRX6</accession>
<dbReference type="PANTHER" id="PTHR37003:SF2">
    <property type="entry name" value="PESTICIDAL CRYSTAL PROTEIN N-TERMINAL DOMAIN-CONTAINING PROTEIN"/>
    <property type="match status" value="1"/>
</dbReference>
<organism evidence="1 2">
    <name type="scientific">Dictyostelium purpureum</name>
    <name type="common">Slime mold</name>
    <dbReference type="NCBI Taxonomy" id="5786"/>
    <lineage>
        <taxon>Eukaryota</taxon>
        <taxon>Amoebozoa</taxon>
        <taxon>Evosea</taxon>
        <taxon>Eumycetozoa</taxon>
        <taxon>Dictyostelia</taxon>
        <taxon>Dictyosteliales</taxon>
        <taxon>Dictyosteliaceae</taxon>
        <taxon>Dictyostelium</taxon>
    </lineage>
</organism>
<dbReference type="VEuPathDB" id="AmoebaDB:DICPUDRAFT_154662"/>
<reference evidence="2" key="1">
    <citation type="journal article" date="2011" name="Genome Biol.">
        <title>Comparative genomics of the social amoebae Dictyostelium discoideum and Dictyostelium purpureum.</title>
        <authorList>
            <consortium name="US DOE Joint Genome Institute (JGI-PGF)"/>
            <person name="Sucgang R."/>
            <person name="Kuo A."/>
            <person name="Tian X."/>
            <person name="Salerno W."/>
            <person name="Parikh A."/>
            <person name="Feasley C.L."/>
            <person name="Dalin E."/>
            <person name="Tu H."/>
            <person name="Huang E."/>
            <person name="Barry K."/>
            <person name="Lindquist E."/>
            <person name="Shapiro H."/>
            <person name="Bruce D."/>
            <person name="Schmutz J."/>
            <person name="Salamov A."/>
            <person name="Fey P."/>
            <person name="Gaudet P."/>
            <person name="Anjard C."/>
            <person name="Babu M.M."/>
            <person name="Basu S."/>
            <person name="Bushmanova Y."/>
            <person name="van der Wel H."/>
            <person name="Katoh-Kurasawa M."/>
            <person name="Dinh C."/>
            <person name="Coutinho P.M."/>
            <person name="Saito T."/>
            <person name="Elias M."/>
            <person name="Schaap P."/>
            <person name="Kay R.R."/>
            <person name="Henrissat B."/>
            <person name="Eichinger L."/>
            <person name="Rivero F."/>
            <person name="Putnam N.H."/>
            <person name="West C.M."/>
            <person name="Loomis W.F."/>
            <person name="Chisholm R.L."/>
            <person name="Shaulsky G."/>
            <person name="Strassmann J.E."/>
            <person name="Queller D.C."/>
            <person name="Kuspa A."/>
            <person name="Grigoriev I.V."/>
        </authorList>
    </citation>
    <scope>NUCLEOTIDE SEQUENCE [LARGE SCALE GENOMIC DNA]</scope>
    <source>
        <strain evidence="2">QSDP1</strain>
    </source>
</reference>
<dbReference type="RefSeq" id="XP_003290162.1">
    <property type="nucleotide sequence ID" value="XM_003290114.1"/>
</dbReference>
<dbReference type="InParanoid" id="F0ZRX6"/>
<dbReference type="AlphaFoldDB" id="F0ZRX6"/>
<dbReference type="EMBL" id="GL871148">
    <property type="protein sequence ID" value="EGC33306.1"/>
    <property type="molecule type" value="Genomic_DNA"/>
</dbReference>
<dbReference type="KEGG" id="dpp:DICPUDRAFT_154662"/>
<dbReference type="InterPro" id="IPR038979">
    <property type="entry name" value="Pest_crys"/>
</dbReference>
<gene>
    <name evidence="1" type="ORF">DICPUDRAFT_154662</name>
</gene>
<evidence type="ECO:0000313" key="1">
    <source>
        <dbReference type="EMBL" id="EGC33306.1"/>
    </source>
</evidence>
<name>F0ZRX6_DICPU</name>
<evidence type="ECO:0000313" key="2">
    <source>
        <dbReference type="Proteomes" id="UP000001064"/>
    </source>
</evidence>
<proteinExistence type="predicted"/>
<dbReference type="PANTHER" id="PTHR37003">
    <property type="entry name" value="ENDOTOXIN_N DOMAIN-CONTAINING PROTEIN-RELATED"/>
    <property type="match status" value="1"/>
</dbReference>
<dbReference type="OrthoDB" id="24042at2759"/>